<dbReference type="EC" id="2.1.1.-" evidence="1"/>
<keyword evidence="2" id="KW-1185">Reference proteome</keyword>
<dbReference type="Gene3D" id="3.40.50.150">
    <property type="entry name" value="Vaccinia Virus protein VP39"/>
    <property type="match status" value="1"/>
</dbReference>
<dbReference type="Pfam" id="PF13578">
    <property type="entry name" value="Methyltransf_24"/>
    <property type="match status" value="1"/>
</dbReference>
<reference evidence="2" key="1">
    <citation type="journal article" date="2019" name="Int. J. Syst. Evol. Microbiol.">
        <title>The Global Catalogue of Microorganisms (GCM) 10K type strain sequencing project: providing services to taxonomists for standard genome sequencing and annotation.</title>
        <authorList>
            <consortium name="The Broad Institute Genomics Platform"/>
            <consortium name="The Broad Institute Genome Sequencing Center for Infectious Disease"/>
            <person name="Wu L."/>
            <person name="Ma J."/>
        </authorList>
    </citation>
    <scope>NUCLEOTIDE SEQUENCE [LARGE SCALE GENOMIC DNA]</scope>
    <source>
        <strain evidence="2">CGMCC 4.7317</strain>
    </source>
</reference>
<sequence length="232" mass="25393">MRFEDAWALADTVGGWLTEAQGRLLWDSARHLTPGGRIVEIGSHQGRSTVVLGLAAASVGARVTAIDPFVEGAMFGGQSTRAKFEANIAAAGLTGVVDLLPMKSQDALTTWSGDIDLLYIDGKHDYWTVVDDLGWTEHLSLGALTLIHDSFCSVGVTSALLHHVLVRGRLRYLRRETTMAVFDRAAPTGADRKRLMAELPWFSRNVTIKAARRLHATPVLKAMKHDSPYDPY</sequence>
<keyword evidence="1" id="KW-0808">Transferase</keyword>
<dbReference type="InterPro" id="IPR029063">
    <property type="entry name" value="SAM-dependent_MTases_sf"/>
</dbReference>
<accession>A0ABW1T3F4</accession>
<dbReference type="RefSeq" id="WP_386766558.1">
    <property type="nucleotide sequence ID" value="NZ_JBHSTI010000008.1"/>
</dbReference>
<protein>
    <submittedName>
        <fullName evidence="1">Class I SAM-dependent methyltransferase</fullName>
        <ecNumber evidence="1">2.1.1.-</ecNumber>
    </submittedName>
</protein>
<dbReference type="GO" id="GO:0008168">
    <property type="term" value="F:methyltransferase activity"/>
    <property type="evidence" value="ECO:0007669"/>
    <property type="project" value="UniProtKB-KW"/>
</dbReference>
<evidence type="ECO:0000313" key="1">
    <source>
        <dbReference type="EMBL" id="MFC6238387.1"/>
    </source>
</evidence>
<dbReference type="SUPFAM" id="SSF53335">
    <property type="entry name" value="S-adenosyl-L-methionine-dependent methyltransferases"/>
    <property type="match status" value="1"/>
</dbReference>
<proteinExistence type="predicted"/>
<dbReference type="GO" id="GO:0032259">
    <property type="term" value="P:methylation"/>
    <property type="evidence" value="ECO:0007669"/>
    <property type="project" value="UniProtKB-KW"/>
</dbReference>
<dbReference type="EMBL" id="JBHSTI010000008">
    <property type="protein sequence ID" value="MFC6238387.1"/>
    <property type="molecule type" value="Genomic_DNA"/>
</dbReference>
<name>A0ABW1T3F4_9ACTN</name>
<keyword evidence="1" id="KW-0489">Methyltransferase</keyword>
<comment type="caution">
    <text evidence="1">The sequence shown here is derived from an EMBL/GenBank/DDBJ whole genome shotgun (WGS) entry which is preliminary data.</text>
</comment>
<evidence type="ECO:0000313" key="2">
    <source>
        <dbReference type="Proteomes" id="UP001596138"/>
    </source>
</evidence>
<organism evidence="1 2">
    <name type="scientific">Longivirga aurantiaca</name>
    <dbReference type="NCBI Taxonomy" id="1837743"/>
    <lineage>
        <taxon>Bacteria</taxon>
        <taxon>Bacillati</taxon>
        <taxon>Actinomycetota</taxon>
        <taxon>Actinomycetes</taxon>
        <taxon>Sporichthyales</taxon>
        <taxon>Sporichthyaceae</taxon>
        <taxon>Longivirga</taxon>
    </lineage>
</organism>
<gene>
    <name evidence="1" type="ORF">ACFQGU_10905</name>
</gene>
<dbReference type="Proteomes" id="UP001596138">
    <property type="component" value="Unassembled WGS sequence"/>
</dbReference>